<comment type="caution">
    <text evidence="2">The sequence shown here is derived from an EMBL/GenBank/DDBJ whole genome shotgun (WGS) entry which is preliminary data.</text>
</comment>
<proteinExistence type="predicted"/>
<evidence type="ECO:0000313" key="2">
    <source>
        <dbReference type="EMBL" id="KAG1529814.1"/>
    </source>
</evidence>
<dbReference type="Gene3D" id="3.30.70.1320">
    <property type="entry name" value="Multidrug efflux transporter AcrB pore domain like"/>
    <property type="match status" value="1"/>
</dbReference>
<feature type="region of interest" description="Disordered" evidence="1">
    <location>
        <begin position="50"/>
        <end position="87"/>
    </location>
</feature>
<dbReference type="Gene3D" id="3.30.2090.10">
    <property type="entry name" value="Multidrug efflux transporter AcrB TolC docking domain, DN and DC subdomains"/>
    <property type="match status" value="1"/>
</dbReference>
<evidence type="ECO:0000313" key="3">
    <source>
        <dbReference type="Proteomes" id="UP000740926"/>
    </source>
</evidence>
<organism evidence="2 3">
    <name type="scientific">Rhizopus delemar</name>
    <dbReference type="NCBI Taxonomy" id="936053"/>
    <lineage>
        <taxon>Eukaryota</taxon>
        <taxon>Fungi</taxon>
        <taxon>Fungi incertae sedis</taxon>
        <taxon>Mucoromycota</taxon>
        <taxon>Mucoromycotina</taxon>
        <taxon>Mucoromycetes</taxon>
        <taxon>Mucorales</taxon>
        <taxon>Mucorineae</taxon>
        <taxon>Rhizopodaceae</taxon>
        <taxon>Rhizopus</taxon>
    </lineage>
</organism>
<name>A0A9P7BZS7_9FUNG</name>
<dbReference type="SUPFAM" id="SSF82693">
    <property type="entry name" value="Multidrug efflux transporter AcrB pore domain, PN1, PN2, PC1 and PC2 subdomains"/>
    <property type="match status" value="1"/>
</dbReference>
<sequence length="87" mass="10123">MRDYADRIQLELQRVPDVGKIDLVGLQDEKVWIELSNTRRATLGVSMQQLLRDRHRSRAAARDRPVQRYRGDPPVPDPCRRPHRAPG</sequence>
<gene>
    <name evidence="2" type="ORF">G6F50_017742</name>
</gene>
<accession>A0A9P7BZS7</accession>
<dbReference type="AlphaFoldDB" id="A0A9P7BZS7"/>
<reference evidence="2 3" key="1">
    <citation type="journal article" date="2020" name="Microb. Genom.">
        <title>Genetic diversity of clinical and environmental Mucorales isolates obtained from an investigation of mucormycosis cases among solid organ transplant recipients.</title>
        <authorList>
            <person name="Nguyen M.H."/>
            <person name="Kaul D."/>
            <person name="Muto C."/>
            <person name="Cheng S.J."/>
            <person name="Richter R.A."/>
            <person name="Bruno V.M."/>
            <person name="Liu G."/>
            <person name="Beyhan S."/>
            <person name="Sundermann A.J."/>
            <person name="Mounaud S."/>
            <person name="Pasculle A.W."/>
            <person name="Nierman W.C."/>
            <person name="Driscoll E."/>
            <person name="Cumbie R."/>
            <person name="Clancy C.J."/>
            <person name="Dupont C.L."/>
        </authorList>
    </citation>
    <scope>NUCLEOTIDE SEQUENCE [LARGE SCALE GENOMIC DNA]</scope>
    <source>
        <strain evidence="2 3">GL24</strain>
    </source>
</reference>
<keyword evidence="3" id="KW-1185">Reference proteome</keyword>
<feature type="compositionally biased region" description="Basic and acidic residues" evidence="1">
    <location>
        <begin position="60"/>
        <end position="71"/>
    </location>
</feature>
<dbReference type="Proteomes" id="UP000740926">
    <property type="component" value="Unassembled WGS sequence"/>
</dbReference>
<protein>
    <submittedName>
        <fullName evidence="2">Uncharacterized protein</fullName>
    </submittedName>
</protein>
<dbReference type="InterPro" id="IPR027463">
    <property type="entry name" value="AcrB_DN_DC_subdom"/>
</dbReference>
<evidence type="ECO:0000256" key="1">
    <source>
        <dbReference type="SAM" id="MobiDB-lite"/>
    </source>
</evidence>
<dbReference type="EMBL" id="JAANIU010013945">
    <property type="protein sequence ID" value="KAG1529814.1"/>
    <property type="molecule type" value="Genomic_DNA"/>
</dbReference>